<proteinExistence type="predicted"/>
<evidence type="ECO:0000313" key="2">
    <source>
        <dbReference type="Proteomes" id="UP000321523"/>
    </source>
</evidence>
<dbReference type="AlphaFoldDB" id="A0A512DWT5"/>
<evidence type="ECO:0000313" key="1">
    <source>
        <dbReference type="EMBL" id="GEO40922.1"/>
    </source>
</evidence>
<dbReference type="RefSeq" id="WP_044431860.1">
    <property type="nucleotide sequence ID" value="NZ_BJYZ01000024.1"/>
</dbReference>
<sequence>MTNPQTVLAEIAGGLKARQVIPFLGAGVLDLIEGASPIPRSPEELVATITAKAAVPGRIRRQLTASAQYIESHKHRRTLETILTGLFKAGAEPTVLHKYLAGIPELPLIVDTWYDDTTARALAESGRSWGQIQGMSHPQSLGEWVRYFGSDNEPSDAVAAESWNTVLYKPMGAVTPAGNYLVSDSDYVEVLTEIDIQSPIPAVVQNLRAGRNFLFLGCRFDGEIGRTFARQIIKRSSDRHWAVLPGELTKNEQKFLDTYNITPIDITLAEAVAALAAA</sequence>
<dbReference type="Proteomes" id="UP000321523">
    <property type="component" value="Unassembled WGS sequence"/>
</dbReference>
<gene>
    <name evidence="1" type="ORF">SAE02_50700</name>
</gene>
<dbReference type="Pfam" id="PF13289">
    <property type="entry name" value="SIR2_2"/>
    <property type="match status" value="1"/>
</dbReference>
<reference evidence="1 2" key="1">
    <citation type="submission" date="2019-07" db="EMBL/GenBank/DDBJ databases">
        <title>Whole genome shotgun sequence of Skermanella aerolata NBRC 106429.</title>
        <authorList>
            <person name="Hosoyama A."/>
            <person name="Uohara A."/>
            <person name="Ohji S."/>
            <person name="Ichikawa N."/>
        </authorList>
    </citation>
    <scope>NUCLEOTIDE SEQUENCE [LARGE SCALE GENOMIC DNA]</scope>
    <source>
        <strain evidence="1 2">NBRC 106429</strain>
    </source>
</reference>
<dbReference type="EMBL" id="BJYZ01000024">
    <property type="protein sequence ID" value="GEO40922.1"/>
    <property type="molecule type" value="Genomic_DNA"/>
</dbReference>
<accession>A0A512DWT5</accession>
<organism evidence="1 2">
    <name type="scientific">Skermanella aerolata</name>
    <dbReference type="NCBI Taxonomy" id="393310"/>
    <lineage>
        <taxon>Bacteria</taxon>
        <taxon>Pseudomonadati</taxon>
        <taxon>Pseudomonadota</taxon>
        <taxon>Alphaproteobacteria</taxon>
        <taxon>Rhodospirillales</taxon>
        <taxon>Azospirillaceae</taxon>
        <taxon>Skermanella</taxon>
    </lineage>
</organism>
<keyword evidence="2" id="KW-1185">Reference proteome</keyword>
<dbReference type="OrthoDB" id="9802053at2"/>
<protein>
    <submittedName>
        <fullName evidence="1">Transcriptional regulator</fullName>
    </submittedName>
</protein>
<comment type="caution">
    <text evidence="1">The sequence shown here is derived from an EMBL/GenBank/DDBJ whole genome shotgun (WGS) entry which is preliminary data.</text>
</comment>
<name>A0A512DWT5_9PROT</name>